<keyword evidence="3" id="KW-0812">Transmembrane</keyword>
<evidence type="ECO:0000256" key="3">
    <source>
        <dbReference type="SAM" id="Phobius"/>
    </source>
</evidence>
<dbReference type="Gene3D" id="1.20.1250.20">
    <property type="entry name" value="MFS general substrate transporter like domains"/>
    <property type="match status" value="1"/>
</dbReference>
<dbReference type="Pfam" id="PF07690">
    <property type="entry name" value="MFS_1"/>
    <property type="match status" value="1"/>
</dbReference>
<feature type="transmembrane region" description="Helical" evidence="3">
    <location>
        <begin position="116"/>
        <end position="136"/>
    </location>
</feature>
<comment type="caution">
    <text evidence="5">The sequence shown here is derived from an EMBL/GenBank/DDBJ whole genome shotgun (WGS) entry which is preliminary data.</text>
</comment>
<dbReference type="Proteomes" id="UP001430848">
    <property type="component" value="Unassembled WGS sequence"/>
</dbReference>
<evidence type="ECO:0000313" key="5">
    <source>
        <dbReference type="EMBL" id="KAK7727910.1"/>
    </source>
</evidence>
<dbReference type="InterPro" id="IPR036259">
    <property type="entry name" value="MFS_trans_sf"/>
</dbReference>
<comment type="similarity">
    <text evidence="2">Belongs to the major facilitator superfamily. Monocarboxylate porter (TC 2.A.1.13) family.</text>
</comment>
<keyword evidence="3" id="KW-0472">Membrane</keyword>
<dbReference type="PROSITE" id="PS50850">
    <property type="entry name" value="MFS"/>
    <property type="match status" value="1"/>
</dbReference>
<organism evidence="5 6">
    <name type="scientific">Diaporthe eres</name>
    <name type="common">Phomopsis oblonga</name>
    <dbReference type="NCBI Taxonomy" id="83184"/>
    <lineage>
        <taxon>Eukaryota</taxon>
        <taxon>Fungi</taxon>
        <taxon>Dikarya</taxon>
        <taxon>Ascomycota</taxon>
        <taxon>Pezizomycotina</taxon>
        <taxon>Sordariomycetes</taxon>
        <taxon>Sordariomycetidae</taxon>
        <taxon>Diaporthales</taxon>
        <taxon>Diaporthaceae</taxon>
        <taxon>Diaporthe</taxon>
        <taxon>Diaporthe eres species complex</taxon>
    </lineage>
</organism>
<dbReference type="PANTHER" id="PTHR11360:SF177">
    <property type="entry name" value="RIBOFLAVIN TRANSPORTER MCH5"/>
    <property type="match status" value="1"/>
</dbReference>
<dbReference type="InterPro" id="IPR050327">
    <property type="entry name" value="Proton-linked_MCT"/>
</dbReference>
<reference evidence="5 6" key="1">
    <citation type="submission" date="2024-02" db="EMBL/GenBank/DDBJ databases">
        <title>De novo assembly and annotation of 12 fungi associated with fruit tree decline syndrome in Ontario, Canada.</title>
        <authorList>
            <person name="Sulman M."/>
            <person name="Ellouze W."/>
            <person name="Ilyukhin E."/>
        </authorList>
    </citation>
    <scope>NUCLEOTIDE SEQUENCE [LARGE SCALE GENOMIC DNA]</scope>
    <source>
        <strain evidence="5 6">M169</strain>
    </source>
</reference>
<evidence type="ECO:0000313" key="6">
    <source>
        <dbReference type="Proteomes" id="UP001430848"/>
    </source>
</evidence>
<protein>
    <recommendedName>
        <fullName evidence="4">Major facilitator superfamily (MFS) profile domain-containing protein</fullName>
    </recommendedName>
</protein>
<keyword evidence="3" id="KW-1133">Transmembrane helix</keyword>
<proteinExistence type="inferred from homology"/>
<evidence type="ECO:0000256" key="1">
    <source>
        <dbReference type="ARBA" id="ARBA00004141"/>
    </source>
</evidence>
<accession>A0ABR1P732</accession>
<keyword evidence="6" id="KW-1185">Reference proteome</keyword>
<feature type="transmembrane region" description="Helical" evidence="3">
    <location>
        <begin position="148"/>
        <end position="168"/>
    </location>
</feature>
<dbReference type="InterPro" id="IPR020846">
    <property type="entry name" value="MFS_dom"/>
</dbReference>
<dbReference type="SUPFAM" id="SSF103473">
    <property type="entry name" value="MFS general substrate transporter"/>
    <property type="match status" value="1"/>
</dbReference>
<name>A0ABR1P732_DIAER</name>
<gene>
    <name evidence="5" type="ORF">SLS63_006991</name>
</gene>
<sequence>MSVFGIINTSAVFQSYLLENQLKEYSPSEVGWIFSTYLFVVYFVGLGVGPIFDRYGTRELVFVGSTFMVASPFILGSCTEYYQIFGTFSILMGLGGALLNSPAYAAIGHFFNHRRALATGLATTAGSIGGIIFPLILQATLPRLGYPWSMRILGLIRLALAVPGNLLMRTRLPPAEQTASLWPNFRFFLDPRLAACCGGVFFMEYGVLVPLTHVVSYAADHG</sequence>
<evidence type="ECO:0000259" key="4">
    <source>
        <dbReference type="PROSITE" id="PS50850"/>
    </source>
</evidence>
<feature type="transmembrane region" description="Helical" evidence="3">
    <location>
        <begin position="30"/>
        <end position="52"/>
    </location>
</feature>
<feature type="transmembrane region" description="Helical" evidence="3">
    <location>
        <begin position="59"/>
        <end position="75"/>
    </location>
</feature>
<evidence type="ECO:0000256" key="2">
    <source>
        <dbReference type="ARBA" id="ARBA00006727"/>
    </source>
</evidence>
<comment type="subcellular location">
    <subcellularLocation>
        <location evidence="1">Membrane</location>
        <topology evidence="1">Multi-pass membrane protein</topology>
    </subcellularLocation>
</comment>
<dbReference type="EMBL" id="JAKNSF020000036">
    <property type="protein sequence ID" value="KAK7727910.1"/>
    <property type="molecule type" value="Genomic_DNA"/>
</dbReference>
<feature type="transmembrane region" description="Helical" evidence="3">
    <location>
        <begin position="81"/>
        <end position="104"/>
    </location>
</feature>
<dbReference type="InterPro" id="IPR011701">
    <property type="entry name" value="MFS"/>
</dbReference>
<dbReference type="PANTHER" id="PTHR11360">
    <property type="entry name" value="MONOCARBOXYLATE TRANSPORTER"/>
    <property type="match status" value="1"/>
</dbReference>
<feature type="domain" description="Major facilitator superfamily (MFS) profile" evidence="4">
    <location>
        <begin position="1"/>
        <end position="222"/>
    </location>
</feature>